<organism evidence="1 2">
    <name type="scientific">Reyranella soli</name>
    <dbReference type="NCBI Taxonomy" id="1230389"/>
    <lineage>
        <taxon>Bacteria</taxon>
        <taxon>Pseudomonadati</taxon>
        <taxon>Pseudomonadota</taxon>
        <taxon>Alphaproteobacteria</taxon>
        <taxon>Hyphomicrobiales</taxon>
        <taxon>Reyranellaceae</taxon>
        <taxon>Reyranella</taxon>
    </lineage>
</organism>
<comment type="caution">
    <text evidence="1">The sequence shown here is derived from an EMBL/GenBank/DDBJ whole genome shotgun (WGS) entry which is preliminary data.</text>
</comment>
<name>A0A512NSN9_9HYPH</name>
<dbReference type="Proteomes" id="UP000321058">
    <property type="component" value="Unassembled WGS sequence"/>
</dbReference>
<dbReference type="RefSeq" id="WP_147157199.1">
    <property type="nucleotide sequence ID" value="NZ_BKAJ01000273.1"/>
</dbReference>
<proteinExistence type="predicted"/>
<accession>A0A512NSN9</accession>
<protein>
    <submittedName>
        <fullName evidence="1">Uncharacterized protein</fullName>
    </submittedName>
</protein>
<gene>
    <name evidence="1" type="ORF">RSO01_90880</name>
</gene>
<keyword evidence="2" id="KW-1185">Reference proteome</keyword>
<dbReference type="AlphaFoldDB" id="A0A512NSN9"/>
<evidence type="ECO:0000313" key="2">
    <source>
        <dbReference type="Proteomes" id="UP000321058"/>
    </source>
</evidence>
<dbReference type="EMBL" id="BKAJ01000273">
    <property type="protein sequence ID" value="GEP61922.1"/>
    <property type="molecule type" value="Genomic_DNA"/>
</dbReference>
<sequence>MPFGRYSGGLWALLGLLTTAACWAIPTVAQVYQNGYDIGPDYGAMLREQLARSQQLDREIQERTADIIHRTMRNPDCYAKYQQHVAQGGTLSYPQFAYQYAATGGITPDGIQRYRSAEQQNQQREYQARQEWQRVQRERGQAQQEYAEGYRRNQNQAGDVLQGRSWWIDPTTGRRQSLAYIGPNQGYVDYQTGNRYWRDDTGRYAVQTPSGQWYWMVPAQ</sequence>
<reference evidence="1 2" key="1">
    <citation type="submission" date="2019-07" db="EMBL/GenBank/DDBJ databases">
        <title>Whole genome shotgun sequence of Reyranella soli NBRC 108950.</title>
        <authorList>
            <person name="Hosoyama A."/>
            <person name="Uohara A."/>
            <person name="Ohji S."/>
            <person name="Ichikawa N."/>
        </authorList>
    </citation>
    <scope>NUCLEOTIDE SEQUENCE [LARGE SCALE GENOMIC DNA]</scope>
    <source>
        <strain evidence="1 2">NBRC 108950</strain>
    </source>
</reference>
<dbReference type="PROSITE" id="PS51257">
    <property type="entry name" value="PROKAR_LIPOPROTEIN"/>
    <property type="match status" value="1"/>
</dbReference>
<evidence type="ECO:0000313" key="1">
    <source>
        <dbReference type="EMBL" id="GEP61922.1"/>
    </source>
</evidence>